<keyword evidence="1" id="KW-0812">Transmembrane</keyword>
<feature type="transmembrane region" description="Helical" evidence="1">
    <location>
        <begin position="47"/>
        <end position="65"/>
    </location>
</feature>
<reference evidence="2 3" key="1">
    <citation type="journal article" date="2018" name="Mol. Ecol.">
        <title>The obligate alkalophilic soda-lake fungus Sodiomyces alkalinus has shifted to a protein diet.</title>
        <authorList>
            <person name="Grum-Grzhimaylo A.A."/>
            <person name="Falkoski D.L."/>
            <person name="van den Heuvel J."/>
            <person name="Valero-Jimenez C.A."/>
            <person name="Min B."/>
            <person name="Choi I.G."/>
            <person name="Lipzen A."/>
            <person name="Daum C.G."/>
            <person name="Aanen D.K."/>
            <person name="Tsang A."/>
            <person name="Henrissat B."/>
            <person name="Bilanenko E.N."/>
            <person name="de Vries R.P."/>
            <person name="van Kan J.A.L."/>
            <person name="Grigoriev I.V."/>
            <person name="Debets A.J.M."/>
        </authorList>
    </citation>
    <scope>NUCLEOTIDE SEQUENCE [LARGE SCALE GENOMIC DNA]</scope>
    <source>
        <strain evidence="2 3">F11</strain>
    </source>
</reference>
<evidence type="ECO:0000313" key="3">
    <source>
        <dbReference type="Proteomes" id="UP000272025"/>
    </source>
</evidence>
<proteinExistence type="predicted"/>
<keyword evidence="1" id="KW-0472">Membrane</keyword>
<keyword evidence="1" id="KW-1133">Transmembrane helix</keyword>
<keyword evidence="3" id="KW-1185">Reference proteome</keyword>
<name>A0A3N2Q9Q1_SODAK</name>
<dbReference type="RefSeq" id="XP_028471299.1">
    <property type="nucleotide sequence ID" value="XM_028613847.1"/>
</dbReference>
<dbReference type="AlphaFoldDB" id="A0A3N2Q9Q1"/>
<organism evidence="2 3">
    <name type="scientific">Sodiomyces alkalinus (strain CBS 110278 / VKM F-3762 / F11)</name>
    <name type="common">Alkaliphilic filamentous fungus</name>
    <dbReference type="NCBI Taxonomy" id="1314773"/>
    <lineage>
        <taxon>Eukaryota</taxon>
        <taxon>Fungi</taxon>
        <taxon>Dikarya</taxon>
        <taxon>Ascomycota</taxon>
        <taxon>Pezizomycotina</taxon>
        <taxon>Sordariomycetes</taxon>
        <taxon>Hypocreomycetidae</taxon>
        <taxon>Glomerellales</taxon>
        <taxon>Plectosphaerellaceae</taxon>
        <taxon>Sodiomyces</taxon>
    </lineage>
</organism>
<feature type="transmembrane region" description="Helical" evidence="1">
    <location>
        <begin position="270"/>
        <end position="295"/>
    </location>
</feature>
<accession>A0A3N2Q9Q1</accession>
<dbReference type="GeneID" id="39582325"/>
<protein>
    <submittedName>
        <fullName evidence="2">Uncharacterized protein</fullName>
    </submittedName>
</protein>
<dbReference type="EMBL" id="ML119051">
    <property type="protein sequence ID" value="ROT43493.1"/>
    <property type="molecule type" value="Genomic_DNA"/>
</dbReference>
<feature type="transmembrane region" description="Helical" evidence="1">
    <location>
        <begin position="21"/>
        <end position="41"/>
    </location>
</feature>
<evidence type="ECO:0000256" key="1">
    <source>
        <dbReference type="SAM" id="Phobius"/>
    </source>
</evidence>
<sequence>MHGQQGVSGGVIEGSVSHGFVGGYVCFLNVFVGHNALHIWFTGRNSIMITTPATLACYLGSVYRLQVFRQSLPRLLRTLNGRQKHEAIYSSQHTRESSLSFRTLGPSHGIPLSRMSDRPSLFLLVRRSTFDHKRAGLSISSGGVRGRGVRRANGDIITAGGEMPNNSKSDLLSFLLVAPVASTLYLDHMEARSLTSAPIIGRKTLLGRQRLGDVLTVCGSSHLVSIAASNVRFNVKTQHPSFPRLFAVWISSLSLWHVQLSPWADGTMPLFLSIFSFLFQAGPILLPAIHMSIFLSVPLRILRNILCRSQHVLWQVSDNTNG</sequence>
<dbReference type="Proteomes" id="UP000272025">
    <property type="component" value="Unassembled WGS sequence"/>
</dbReference>
<gene>
    <name evidence="2" type="ORF">SODALDRAFT_355705</name>
</gene>
<evidence type="ECO:0000313" key="2">
    <source>
        <dbReference type="EMBL" id="ROT43493.1"/>
    </source>
</evidence>